<dbReference type="STRING" id="1860122.A9404_11520"/>
<dbReference type="PROSITE" id="PS50887">
    <property type="entry name" value="GGDEF"/>
    <property type="match status" value="1"/>
</dbReference>
<dbReference type="Proteomes" id="UP000078596">
    <property type="component" value="Chromosome"/>
</dbReference>
<dbReference type="Gene3D" id="3.30.70.270">
    <property type="match status" value="1"/>
</dbReference>
<dbReference type="GO" id="GO:0043709">
    <property type="term" value="P:cell adhesion involved in single-species biofilm formation"/>
    <property type="evidence" value="ECO:0007669"/>
    <property type="project" value="TreeGrafter"/>
</dbReference>
<dbReference type="PANTHER" id="PTHR45138">
    <property type="entry name" value="REGULATORY COMPONENTS OF SENSORY TRANSDUCTION SYSTEM"/>
    <property type="match status" value="1"/>
</dbReference>
<sequence>MEYSLYKLDPLTGAENRVEMLPVLRQELALVQRNAHASSIMIMDLDHFKRINDTHGHVVGDSVLATAVRYAKTILRPYDRIFRYGGEEFLVLLPQTSLDEAQAVAERIREALHDQVLAHDHEVAVSITTSAGVGLLEPNLTVEESITRADTALYAAKQGGRNQVRVSAPASPFTAGTA</sequence>
<dbReference type="InterPro" id="IPR029787">
    <property type="entry name" value="Nucleotide_cyclase"/>
</dbReference>
<feature type="domain" description="GGDEF" evidence="3">
    <location>
        <begin position="36"/>
        <end position="169"/>
    </location>
</feature>
<dbReference type="GO" id="GO:0052621">
    <property type="term" value="F:diguanylate cyclase activity"/>
    <property type="evidence" value="ECO:0007669"/>
    <property type="project" value="UniProtKB-EC"/>
</dbReference>
<gene>
    <name evidence="4" type="ORF">A9404_11520</name>
</gene>
<dbReference type="PANTHER" id="PTHR45138:SF24">
    <property type="entry name" value="DIGUANYLATE CYCLASE DGCC-RELATED"/>
    <property type="match status" value="1"/>
</dbReference>
<organism evidence="4 5">
    <name type="scientific">Halothiobacillus diazotrophicus</name>
    <dbReference type="NCBI Taxonomy" id="1860122"/>
    <lineage>
        <taxon>Bacteria</taxon>
        <taxon>Pseudomonadati</taxon>
        <taxon>Pseudomonadota</taxon>
        <taxon>Gammaproteobacteria</taxon>
        <taxon>Chromatiales</taxon>
        <taxon>Halothiobacillaceae</taxon>
        <taxon>Halothiobacillus</taxon>
    </lineage>
</organism>
<dbReference type="SMART" id="SM00267">
    <property type="entry name" value="GGDEF"/>
    <property type="match status" value="1"/>
</dbReference>
<dbReference type="AlphaFoldDB" id="A0A191ZKR7"/>
<evidence type="ECO:0000256" key="1">
    <source>
        <dbReference type="ARBA" id="ARBA00001946"/>
    </source>
</evidence>
<evidence type="ECO:0000313" key="4">
    <source>
        <dbReference type="EMBL" id="ANJ68455.1"/>
    </source>
</evidence>
<evidence type="ECO:0000259" key="3">
    <source>
        <dbReference type="PROSITE" id="PS50887"/>
    </source>
</evidence>
<dbReference type="KEGG" id="haz:A9404_11520"/>
<name>A0A191ZKR7_9GAMM</name>
<comment type="cofactor">
    <cofactor evidence="1">
        <name>Mg(2+)</name>
        <dbReference type="ChEBI" id="CHEBI:18420"/>
    </cofactor>
</comment>
<reference evidence="4 5" key="1">
    <citation type="submission" date="2016-06" db="EMBL/GenBank/DDBJ databases">
        <title>Insight into the functional genes involving in sulfur oxidation in Pearl River water.</title>
        <authorList>
            <person name="Luo J."/>
            <person name="Tan X."/>
            <person name="Lin W."/>
        </authorList>
    </citation>
    <scope>NUCLEOTIDE SEQUENCE [LARGE SCALE GENOMIC DNA]</scope>
    <source>
        <strain evidence="4 5">LS2</strain>
    </source>
</reference>
<proteinExistence type="predicted"/>
<keyword evidence="5" id="KW-1185">Reference proteome</keyword>
<dbReference type="InterPro" id="IPR000160">
    <property type="entry name" value="GGDEF_dom"/>
</dbReference>
<evidence type="ECO:0000256" key="2">
    <source>
        <dbReference type="ARBA" id="ARBA00012528"/>
    </source>
</evidence>
<dbReference type="FunFam" id="3.30.70.270:FF:000001">
    <property type="entry name" value="Diguanylate cyclase domain protein"/>
    <property type="match status" value="1"/>
</dbReference>
<dbReference type="InterPro" id="IPR043128">
    <property type="entry name" value="Rev_trsase/Diguanyl_cyclase"/>
</dbReference>
<dbReference type="EMBL" id="CP016027">
    <property type="protein sequence ID" value="ANJ68455.1"/>
    <property type="molecule type" value="Genomic_DNA"/>
</dbReference>
<dbReference type="CDD" id="cd01949">
    <property type="entry name" value="GGDEF"/>
    <property type="match status" value="1"/>
</dbReference>
<dbReference type="SUPFAM" id="SSF55073">
    <property type="entry name" value="Nucleotide cyclase"/>
    <property type="match status" value="1"/>
</dbReference>
<dbReference type="GO" id="GO:0005886">
    <property type="term" value="C:plasma membrane"/>
    <property type="evidence" value="ECO:0007669"/>
    <property type="project" value="TreeGrafter"/>
</dbReference>
<protein>
    <recommendedName>
        <fullName evidence="2">diguanylate cyclase</fullName>
        <ecNumber evidence="2">2.7.7.65</ecNumber>
    </recommendedName>
</protein>
<dbReference type="GO" id="GO:1902201">
    <property type="term" value="P:negative regulation of bacterial-type flagellum-dependent cell motility"/>
    <property type="evidence" value="ECO:0007669"/>
    <property type="project" value="TreeGrafter"/>
</dbReference>
<accession>A0A191ZKR7</accession>
<dbReference type="EC" id="2.7.7.65" evidence="2"/>
<dbReference type="Pfam" id="PF00990">
    <property type="entry name" value="GGDEF"/>
    <property type="match status" value="1"/>
</dbReference>
<dbReference type="NCBIfam" id="TIGR00254">
    <property type="entry name" value="GGDEF"/>
    <property type="match status" value="1"/>
</dbReference>
<evidence type="ECO:0000313" key="5">
    <source>
        <dbReference type="Proteomes" id="UP000078596"/>
    </source>
</evidence>
<dbReference type="InterPro" id="IPR050469">
    <property type="entry name" value="Diguanylate_Cyclase"/>
</dbReference>